<name>A0ACB9N853_BAUVA</name>
<evidence type="ECO:0000313" key="2">
    <source>
        <dbReference type="Proteomes" id="UP000828941"/>
    </source>
</evidence>
<dbReference type="Proteomes" id="UP000828941">
    <property type="component" value="Chromosome 7"/>
</dbReference>
<reference evidence="1 2" key="1">
    <citation type="journal article" date="2022" name="DNA Res.">
        <title>Chromosomal-level genome assembly of the orchid tree Bauhinia variegata (Leguminosae; Cercidoideae) supports the allotetraploid origin hypothesis of Bauhinia.</title>
        <authorList>
            <person name="Zhong Y."/>
            <person name="Chen Y."/>
            <person name="Zheng D."/>
            <person name="Pang J."/>
            <person name="Liu Y."/>
            <person name="Luo S."/>
            <person name="Meng S."/>
            <person name="Qian L."/>
            <person name="Wei D."/>
            <person name="Dai S."/>
            <person name="Zhou R."/>
        </authorList>
    </citation>
    <scope>NUCLEOTIDE SEQUENCE [LARGE SCALE GENOMIC DNA]</scope>
    <source>
        <strain evidence="1">BV-YZ2020</strain>
    </source>
</reference>
<accession>A0ACB9N853</accession>
<evidence type="ECO:0000313" key="1">
    <source>
        <dbReference type="EMBL" id="KAI4332087.1"/>
    </source>
</evidence>
<comment type="caution">
    <text evidence="1">The sequence shown here is derived from an EMBL/GenBank/DDBJ whole genome shotgun (WGS) entry which is preliminary data.</text>
</comment>
<keyword evidence="2" id="KW-1185">Reference proteome</keyword>
<gene>
    <name evidence="1" type="ORF">L6164_017024</name>
</gene>
<sequence length="280" mass="31805">MYFSPCLCLCCRAANRSRSKSKMISLQRLRHLFLPSKAIVSFALRQQQRLLPIPICYFSSLSSISKEHALESETANVTVTLTEEELTKINLLIPRLCDSNQLATAVRLTSTALLANPALKSLSISLLIDSLASQPDMTQTMSLLTHLKYTPNSHPYIRTICVMLISSYFKKYKYKEALKFFNWMARPDSPCAPDEKIYAILINGFCKKGFLFEALKVLRSMVVANMVPSGDSKEWVYRGLLKEARIKEAVQIKDALSCEDDEGLKRVSYILEQMITQWID</sequence>
<dbReference type="EMBL" id="CM039432">
    <property type="protein sequence ID" value="KAI4332087.1"/>
    <property type="molecule type" value="Genomic_DNA"/>
</dbReference>
<organism evidence="1 2">
    <name type="scientific">Bauhinia variegata</name>
    <name type="common">Purple orchid tree</name>
    <name type="synonym">Phanera variegata</name>
    <dbReference type="NCBI Taxonomy" id="167791"/>
    <lineage>
        <taxon>Eukaryota</taxon>
        <taxon>Viridiplantae</taxon>
        <taxon>Streptophyta</taxon>
        <taxon>Embryophyta</taxon>
        <taxon>Tracheophyta</taxon>
        <taxon>Spermatophyta</taxon>
        <taxon>Magnoliopsida</taxon>
        <taxon>eudicotyledons</taxon>
        <taxon>Gunneridae</taxon>
        <taxon>Pentapetalae</taxon>
        <taxon>rosids</taxon>
        <taxon>fabids</taxon>
        <taxon>Fabales</taxon>
        <taxon>Fabaceae</taxon>
        <taxon>Cercidoideae</taxon>
        <taxon>Cercideae</taxon>
        <taxon>Bauhiniinae</taxon>
        <taxon>Bauhinia</taxon>
    </lineage>
</organism>
<protein>
    <submittedName>
        <fullName evidence="1">Uncharacterized protein</fullName>
    </submittedName>
</protein>
<proteinExistence type="predicted"/>